<protein>
    <submittedName>
        <fullName evidence="2">Uncharacterized protein</fullName>
    </submittedName>
</protein>
<accession>A0ABN1BFG9</accession>
<dbReference type="EMBL" id="BAAABY010000057">
    <property type="protein sequence ID" value="GAA0496737.1"/>
    <property type="molecule type" value="Genomic_DNA"/>
</dbReference>
<comment type="caution">
    <text evidence="2">The sequence shown here is derived from an EMBL/GenBank/DDBJ whole genome shotgun (WGS) entry which is preliminary data.</text>
</comment>
<gene>
    <name evidence="2" type="ORF">GCM10010361_72840</name>
</gene>
<feature type="region of interest" description="Disordered" evidence="1">
    <location>
        <begin position="21"/>
        <end position="63"/>
    </location>
</feature>
<dbReference type="Proteomes" id="UP001500909">
    <property type="component" value="Unassembled WGS sequence"/>
</dbReference>
<evidence type="ECO:0000313" key="2">
    <source>
        <dbReference type="EMBL" id="GAA0496737.1"/>
    </source>
</evidence>
<organism evidence="2 3">
    <name type="scientific">Streptomyces olivaceiscleroticus</name>
    <dbReference type="NCBI Taxonomy" id="68245"/>
    <lineage>
        <taxon>Bacteria</taxon>
        <taxon>Bacillati</taxon>
        <taxon>Actinomycetota</taxon>
        <taxon>Actinomycetes</taxon>
        <taxon>Kitasatosporales</taxon>
        <taxon>Streptomycetaceae</taxon>
        <taxon>Streptomyces</taxon>
    </lineage>
</organism>
<sequence length="63" mass="6501">MLGKGAETKFDGGHCHPPRYAGVLGRGPDASPGTPHCFLPPRTRHGAPDSCQSVAETASSTEV</sequence>
<name>A0ABN1BFG9_9ACTN</name>
<proteinExistence type="predicted"/>
<evidence type="ECO:0000256" key="1">
    <source>
        <dbReference type="SAM" id="MobiDB-lite"/>
    </source>
</evidence>
<evidence type="ECO:0000313" key="3">
    <source>
        <dbReference type="Proteomes" id="UP001500909"/>
    </source>
</evidence>
<feature type="compositionally biased region" description="Polar residues" evidence="1">
    <location>
        <begin position="50"/>
        <end position="63"/>
    </location>
</feature>
<reference evidence="2 3" key="1">
    <citation type="journal article" date="2019" name="Int. J. Syst. Evol. Microbiol.">
        <title>The Global Catalogue of Microorganisms (GCM) 10K type strain sequencing project: providing services to taxonomists for standard genome sequencing and annotation.</title>
        <authorList>
            <consortium name="The Broad Institute Genomics Platform"/>
            <consortium name="The Broad Institute Genome Sequencing Center for Infectious Disease"/>
            <person name="Wu L."/>
            <person name="Ma J."/>
        </authorList>
    </citation>
    <scope>NUCLEOTIDE SEQUENCE [LARGE SCALE GENOMIC DNA]</scope>
    <source>
        <strain evidence="2 3">JCM 4805</strain>
    </source>
</reference>
<keyword evidence="3" id="KW-1185">Reference proteome</keyword>